<dbReference type="Proteomes" id="UP001064048">
    <property type="component" value="Chromosome 16"/>
</dbReference>
<keyword evidence="2" id="KW-1185">Reference proteome</keyword>
<dbReference type="EMBL" id="CM046116">
    <property type="protein sequence ID" value="KAI8422072.1"/>
    <property type="molecule type" value="Genomic_DNA"/>
</dbReference>
<evidence type="ECO:0000313" key="1">
    <source>
        <dbReference type="EMBL" id="KAI8422072.1"/>
    </source>
</evidence>
<protein>
    <submittedName>
        <fullName evidence="1">Uncharacterized protein</fullName>
    </submittedName>
</protein>
<proteinExistence type="predicted"/>
<name>A0ACC0JD99_CHOFU</name>
<organism evidence="1 2">
    <name type="scientific">Choristoneura fumiferana</name>
    <name type="common">Spruce budworm moth</name>
    <name type="synonym">Archips fumiferana</name>
    <dbReference type="NCBI Taxonomy" id="7141"/>
    <lineage>
        <taxon>Eukaryota</taxon>
        <taxon>Metazoa</taxon>
        <taxon>Ecdysozoa</taxon>
        <taxon>Arthropoda</taxon>
        <taxon>Hexapoda</taxon>
        <taxon>Insecta</taxon>
        <taxon>Pterygota</taxon>
        <taxon>Neoptera</taxon>
        <taxon>Endopterygota</taxon>
        <taxon>Lepidoptera</taxon>
        <taxon>Glossata</taxon>
        <taxon>Ditrysia</taxon>
        <taxon>Tortricoidea</taxon>
        <taxon>Tortricidae</taxon>
        <taxon>Tortricinae</taxon>
        <taxon>Choristoneura</taxon>
    </lineage>
</organism>
<evidence type="ECO:0000313" key="2">
    <source>
        <dbReference type="Proteomes" id="UP001064048"/>
    </source>
</evidence>
<reference evidence="1 2" key="1">
    <citation type="journal article" date="2022" name="Genome Biol. Evol.">
        <title>The Spruce Budworm Genome: Reconstructing the Evolutionary History of Antifreeze Proteins.</title>
        <authorList>
            <person name="Beliveau C."/>
            <person name="Gagne P."/>
            <person name="Picq S."/>
            <person name="Vernygora O."/>
            <person name="Keeling C.I."/>
            <person name="Pinkney K."/>
            <person name="Doucet D."/>
            <person name="Wen F."/>
            <person name="Johnston J.S."/>
            <person name="Maaroufi H."/>
            <person name="Boyle B."/>
            <person name="Laroche J."/>
            <person name="Dewar K."/>
            <person name="Juretic N."/>
            <person name="Blackburn G."/>
            <person name="Nisole A."/>
            <person name="Brunet B."/>
            <person name="Brandao M."/>
            <person name="Lumley L."/>
            <person name="Duan J."/>
            <person name="Quan G."/>
            <person name="Lucarotti C.J."/>
            <person name="Roe A.D."/>
            <person name="Sperling F.A.H."/>
            <person name="Levesque R.C."/>
            <person name="Cusson M."/>
        </authorList>
    </citation>
    <scope>NUCLEOTIDE SEQUENCE [LARGE SCALE GENOMIC DNA]</scope>
    <source>
        <strain evidence="1">Glfc:IPQL:Cfum</strain>
    </source>
</reference>
<gene>
    <name evidence="1" type="ORF">MSG28_009963</name>
</gene>
<sequence length="139" mass="15808">MQSTAGCWLIYRCYFQVPIYCLSPPINMVKEASGRDSPAEWSEPVEGGAEVALRLRLSHTCRDLDLRATARHSVAQCKNKLHPWRQRWFYGGKLLGDRLLIEEAKITPGYVVQVIVSTEPQPPSYSNVVLEDHIQKLKV</sequence>
<accession>A0ACC0JD99</accession>
<comment type="caution">
    <text evidence="1">The sequence shown here is derived from an EMBL/GenBank/DDBJ whole genome shotgun (WGS) entry which is preliminary data.</text>
</comment>